<gene>
    <name evidence="4" type="ORF">E5167_14290</name>
</gene>
<dbReference type="Proteomes" id="UP000307657">
    <property type="component" value="Unassembled WGS sequence"/>
</dbReference>
<proteinExistence type="inferred from homology"/>
<comment type="caution">
    <text evidence="4">The sequence shown here is derived from an EMBL/GenBank/DDBJ whole genome shotgun (WGS) entry which is preliminary data.</text>
</comment>
<name>A0A4V5LPT1_9FLAO</name>
<evidence type="ECO:0000256" key="2">
    <source>
        <dbReference type="SAM" id="SignalP"/>
    </source>
</evidence>
<dbReference type="InterPro" id="IPR036866">
    <property type="entry name" value="RibonucZ/Hydroxyglut_hydro"/>
</dbReference>
<dbReference type="InterPro" id="IPR001279">
    <property type="entry name" value="Metallo-B-lactamas"/>
</dbReference>
<comment type="similarity">
    <text evidence="1">Belongs to the metallo-beta-lactamase superfamily. Class-B beta-lactamase family.</text>
</comment>
<keyword evidence="5" id="KW-1185">Reference proteome</keyword>
<dbReference type="SUPFAM" id="SSF56281">
    <property type="entry name" value="Metallo-hydrolase/oxidoreductase"/>
    <property type="match status" value="1"/>
</dbReference>
<accession>A0A4V5LPT1</accession>
<feature type="signal peptide" evidence="2">
    <location>
        <begin position="1"/>
        <end position="23"/>
    </location>
</feature>
<evidence type="ECO:0000313" key="5">
    <source>
        <dbReference type="Proteomes" id="UP000307657"/>
    </source>
</evidence>
<feature type="chain" id="PRO_5020294297" evidence="2">
    <location>
        <begin position="24"/>
        <end position="287"/>
    </location>
</feature>
<sequence>MKTLKLFLSLFLVSTLATMSAQNNVTIKTTKLSDNVYMLVGQGGNIGVSVGDDGMFVIDDQFAQLTPKILDAIKALSDKPIQFVVNTHFHGDHTGGNANMKKAGAKIIAHDNVYKRLLEGNKTDGLPVITFNDKLSVYINGEQVLVFHVDNAHTDGDAMLYFTKSNVLHTGDNYFHKRYPYIDVNSGGSIDGYIDAVKMALMVIDENTKIIPGHGELSNKAEYASFLEMLTKLRANVQAEIDKGKTENDVVANTAITKEYDDLNYSWNFITSEKIRRAIYISLSTMD</sequence>
<dbReference type="CDD" id="cd16282">
    <property type="entry name" value="metallo-hydrolase-like_MBL-fold"/>
    <property type="match status" value="1"/>
</dbReference>
<protein>
    <submittedName>
        <fullName evidence="4">MBL fold metallo-hydrolase</fullName>
    </submittedName>
</protein>
<reference evidence="4 5" key="1">
    <citation type="submission" date="2019-04" db="EMBL/GenBank/DDBJ databases">
        <title>Lacinutrix sp. nov., isolated from marine water.</title>
        <authorList>
            <person name="Kim W."/>
        </authorList>
    </citation>
    <scope>NUCLEOTIDE SEQUENCE [LARGE SCALE GENOMIC DNA]</scope>
    <source>
        <strain evidence="4 5">CAU 1491</strain>
    </source>
</reference>
<dbReference type="PANTHER" id="PTHR42951">
    <property type="entry name" value="METALLO-BETA-LACTAMASE DOMAIN-CONTAINING"/>
    <property type="match status" value="1"/>
</dbReference>
<dbReference type="GO" id="GO:0016787">
    <property type="term" value="F:hydrolase activity"/>
    <property type="evidence" value="ECO:0007669"/>
    <property type="project" value="UniProtKB-KW"/>
</dbReference>
<dbReference type="Gene3D" id="3.60.15.10">
    <property type="entry name" value="Ribonuclease Z/Hydroxyacylglutathione hydrolase-like"/>
    <property type="match status" value="1"/>
</dbReference>
<dbReference type="InterPro" id="IPR050855">
    <property type="entry name" value="NDM-1-like"/>
</dbReference>
<keyword evidence="4" id="KW-0378">Hydrolase</keyword>
<dbReference type="RefSeq" id="WP_136844846.1">
    <property type="nucleotide sequence ID" value="NZ_SUPL01000009.1"/>
</dbReference>
<evidence type="ECO:0000313" key="4">
    <source>
        <dbReference type="EMBL" id="TJY32529.1"/>
    </source>
</evidence>
<feature type="domain" description="Metallo-beta-lactamase" evidence="3">
    <location>
        <begin position="43"/>
        <end position="214"/>
    </location>
</feature>
<evidence type="ECO:0000256" key="1">
    <source>
        <dbReference type="ARBA" id="ARBA00005250"/>
    </source>
</evidence>
<dbReference type="GO" id="GO:0017001">
    <property type="term" value="P:antibiotic catabolic process"/>
    <property type="evidence" value="ECO:0007669"/>
    <property type="project" value="UniProtKB-ARBA"/>
</dbReference>
<evidence type="ECO:0000259" key="3">
    <source>
        <dbReference type="SMART" id="SM00849"/>
    </source>
</evidence>
<dbReference type="OrthoDB" id="9769598at2"/>
<dbReference type="AlphaFoldDB" id="A0A4V5LPT1"/>
<dbReference type="SMART" id="SM00849">
    <property type="entry name" value="Lactamase_B"/>
    <property type="match status" value="1"/>
</dbReference>
<keyword evidence="2" id="KW-0732">Signal</keyword>
<dbReference type="PANTHER" id="PTHR42951:SF4">
    <property type="entry name" value="ACYL-COENZYME A THIOESTERASE MBLAC2"/>
    <property type="match status" value="1"/>
</dbReference>
<organism evidence="4 5">
    <name type="scientific">Pontimicrobium aquaticum</name>
    <dbReference type="NCBI Taxonomy" id="2565367"/>
    <lineage>
        <taxon>Bacteria</taxon>
        <taxon>Pseudomonadati</taxon>
        <taxon>Bacteroidota</taxon>
        <taxon>Flavobacteriia</taxon>
        <taxon>Flavobacteriales</taxon>
        <taxon>Flavobacteriaceae</taxon>
        <taxon>Pontimicrobium</taxon>
    </lineage>
</organism>
<dbReference type="Pfam" id="PF00753">
    <property type="entry name" value="Lactamase_B"/>
    <property type="match status" value="1"/>
</dbReference>
<dbReference type="EMBL" id="SUPL01000009">
    <property type="protein sequence ID" value="TJY32529.1"/>
    <property type="molecule type" value="Genomic_DNA"/>
</dbReference>